<evidence type="ECO:0008006" key="5">
    <source>
        <dbReference type="Google" id="ProtNLM"/>
    </source>
</evidence>
<dbReference type="EMBL" id="JACIDO010000003">
    <property type="protein sequence ID" value="MBB3935788.1"/>
    <property type="molecule type" value="Genomic_DNA"/>
</dbReference>
<protein>
    <recommendedName>
        <fullName evidence="5">Lectin-like protein BA14k</fullName>
    </recommendedName>
</protein>
<feature type="compositionally biased region" description="Basic and acidic residues" evidence="1">
    <location>
        <begin position="251"/>
        <end position="266"/>
    </location>
</feature>
<reference evidence="3 4" key="1">
    <citation type="submission" date="2020-08" db="EMBL/GenBank/DDBJ databases">
        <title>Genomic Encyclopedia of Type Strains, Phase IV (KMG-IV): sequencing the most valuable type-strain genomes for metagenomic binning, comparative biology and taxonomic classification.</title>
        <authorList>
            <person name="Goeker M."/>
        </authorList>
    </citation>
    <scope>NUCLEOTIDE SEQUENCE [LARGE SCALE GENOMIC DNA]</scope>
    <source>
        <strain evidence="3 4">DSM 25024</strain>
    </source>
</reference>
<dbReference type="RefSeq" id="WP_090961003.1">
    <property type="nucleotide sequence ID" value="NZ_FOOA01000003.1"/>
</dbReference>
<gene>
    <name evidence="3" type="ORF">GGR05_001932</name>
</gene>
<dbReference type="AlphaFoldDB" id="A0A7W6BVE7"/>
<feature type="compositionally biased region" description="Polar residues" evidence="1">
    <location>
        <begin position="303"/>
        <end position="314"/>
    </location>
</feature>
<dbReference type="OrthoDB" id="7906913at2"/>
<evidence type="ECO:0000256" key="2">
    <source>
        <dbReference type="SAM" id="SignalP"/>
    </source>
</evidence>
<name>A0A7W6BVE7_9HYPH</name>
<feature type="signal peptide" evidence="2">
    <location>
        <begin position="1"/>
        <end position="22"/>
    </location>
</feature>
<feature type="compositionally biased region" description="Basic and acidic residues" evidence="1">
    <location>
        <begin position="64"/>
        <end position="77"/>
    </location>
</feature>
<evidence type="ECO:0000313" key="4">
    <source>
        <dbReference type="Proteomes" id="UP000531216"/>
    </source>
</evidence>
<feature type="region of interest" description="Disordered" evidence="1">
    <location>
        <begin position="55"/>
        <end position="79"/>
    </location>
</feature>
<evidence type="ECO:0000256" key="1">
    <source>
        <dbReference type="SAM" id="MobiDB-lite"/>
    </source>
</evidence>
<accession>A0A7W6BVE7</accession>
<comment type="caution">
    <text evidence="3">The sequence shown here is derived from an EMBL/GenBank/DDBJ whole genome shotgun (WGS) entry which is preliminary data.</text>
</comment>
<sequence>MKRILQVLAAALAVGTPQAASAFDGGLTLDRYPTVARGGADTSVSAAGRDHGRYEGAYRSGRYGGHDGRSYRSDHNDGYYQRSYRGDHHDGRYRKAGSFHHADDTAARRIEPRWNEGRRYRSNGSFVDVRAYGGAVDPGSFYGTSGPVGSSFITVGLPSDDWCPPSFYYGGLSGGPKILNVEEDRLDRQPYGKDGLAVSHVGTAKIIRIGPDFRAGRERNMAAERDDTTPTPFAELSPEERAVTVFPDPDVVERPVDPPATRRADARTAATTSEPEDAPAAGATFEPWTAEWLRDCVARHPNFDSSLGTYTNEAGQRRFCTGEP</sequence>
<feature type="region of interest" description="Disordered" evidence="1">
    <location>
        <begin position="249"/>
        <end position="283"/>
    </location>
</feature>
<feature type="region of interest" description="Disordered" evidence="1">
    <location>
        <begin position="303"/>
        <end position="324"/>
    </location>
</feature>
<proteinExistence type="predicted"/>
<dbReference type="Proteomes" id="UP000531216">
    <property type="component" value="Unassembled WGS sequence"/>
</dbReference>
<keyword evidence="2" id="KW-0732">Signal</keyword>
<organism evidence="3 4">
    <name type="scientific">Aureimonas phyllosphaerae</name>
    <dbReference type="NCBI Taxonomy" id="1166078"/>
    <lineage>
        <taxon>Bacteria</taxon>
        <taxon>Pseudomonadati</taxon>
        <taxon>Pseudomonadota</taxon>
        <taxon>Alphaproteobacteria</taxon>
        <taxon>Hyphomicrobiales</taxon>
        <taxon>Aurantimonadaceae</taxon>
        <taxon>Aureimonas</taxon>
    </lineage>
</organism>
<evidence type="ECO:0000313" key="3">
    <source>
        <dbReference type="EMBL" id="MBB3935788.1"/>
    </source>
</evidence>
<keyword evidence="4" id="KW-1185">Reference proteome</keyword>
<feature type="chain" id="PRO_5030764415" description="Lectin-like protein BA14k" evidence="2">
    <location>
        <begin position="23"/>
        <end position="324"/>
    </location>
</feature>